<feature type="compositionally biased region" description="Low complexity" evidence="1">
    <location>
        <begin position="255"/>
        <end position="267"/>
    </location>
</feature>
<dbReference type="AlphaFoldDB" id="A0A0A9CUQ7"/>
<evidence type="ECO:0000313" key="4">
    <source>
        <dbReference type="EMBL" id="JAD78148.1"/>
    </source>
</evidence>
<dbReference type="InterPro" id="IPR004330">
    <property type="entry name" value="FAR1_DNA_bnd_dom"/>
</dbReference>
<organism evidence="4">
    <name type="scientific">Arundo donax</name>
    <name type="common">Giant reed</name>
    <name type="synonym">Donax arundinaceus</name>
    <dbReference type="NCBI Taxonomy" id="35708"/>
    <lineage>
        <taxon>Eukaryota</taxon>
        <taxon>Viridiplantae</taxon>
        <taxon>Streptophyta</taxon>
        <taxon>Embryophyta</taxon>
        <taxon>Tracheophyta</taxon>
        <taxon>Spermatophyta</taxon>
        <taxon>Magnoliopsida</taxon>
        <taxon>Liliopsida</taxon>
        <taxon>Poales</taxon>
        <taxon>Poaceae</taxon>
        <taxon>PACMAD clade</taxon>
        <taxon>Arundinoideae</taxon>
        <taxon>Arundineae</taxon>
        <taxon>Arundo</taxon>
    </lineage>
</organism>
<dbReference type="Pfam" id="PF10551">
    <property type="entry name" value="MULE"/>
    <property type="match status" value="1"/>
</dbReference>
<feature type="domain" description="MULE transposase" evidence="3">
    <location>
        <begin position="552"/>
        <end position="644"/>
    </location>
</feature>
<evidence type="ECO:0000256" key="1">
    <source>
        <dbReference type="SAM" id="MobiDB-lite"/>
    </source>
</evidence>
<feature type="compositionally biased region" description="Acidic residues" evidence="1">
    <location>
        <begin position="238"/>
        <end position="252"/>
    </location>
</feature>
<sequence>MSVIGFGVGAGVNSGCLPRSGVVVKYPPLYAAAVTVAAAARPCLVPFPGRWGAAQAQFGQPWGAPGFSSYPDPVDEGEFGPFSTPFSYSYGAFNPLSFGAAGGSFQSLLRQVAQPCQPQRGAHIVMPSNQHGDEDGVQRSSSVSNGSSSAQTSGSDSPGTSNTTPLVRVCPESDDVCSVEQLGSQLYSESYNDGEQQTPDNGNDDEYQQQDFVADDQEQQECSPGVTDAGDGGYYTDLDADDEEEKHDDEESPANSSGNCRSGSESSVVNDDNLHYEIVPTVLGDCGCVSTNPGYKPRKRWPKGVVPPDCRQPRDMGTVEKAMRNSNNRTTPHIFHPVLGMVFDSKAEAFQFYNLYSWEVGFEIRFGNNSTNRGNKYQTMQELVCEKEGFDRRCTSSSKRDHCKAMIHMHRTEDHRWYVSHHVAKHNHPLSGSCGEKREWRSHGQIEQCTKDMMRYMRENNVSLTRVHCILGSMFGRMVDVSFNQKTLRAMCAEIARDQKDDDIAKTLEIFRAIREDLGFQFSVDFDNEKKIKTLSWTSGRSRSQYNFFGDVVTFDTTYCTNLYKIPFGMFVGVNNHFQSILFAGVLMREETTKSFEWVFKEFITLMGGIAPLTILTDQCKAMTAAVKEVMRETTHFWCKWHVLRHAPEELGQFTGLTGHSEKSSTTL</sequence>
<dbReference type="Pfam" id="PF03101">
    <property type="entry name" value="FAR1"/>
    <property type="match status" value="1"/>
</dbReference>
<name>A0A0A9CUQ7_ARUDO</name>
<reference evidence="4" key="2">
    <citation type="journal article" date="2015" name="Data Brief">
        <title>Shoot transcriptome of the giant reed, Arundo donax.</title>
        <authorList>
            <person name="Barrero R.A."/>
            <person name="Guerrero F.D."/>
            <person name="Moolhuijzen P."/>
            <person name="Goolsby J.A."/>
            <person name="Tidwell J."/>
            <person name="Bellgard S.E."/>
            <person name="Bellgard M.I."/>
        </authorList>
    </citation>
    <scope>NUCLEOTIDE SEQUENCE</scope>
    <source>
        <tissue evidence="4">Shoot tissue taken approximately 20 cm above the soil surface</tissue>
    </source>
</reference>
<feature type="region of interest" description="Disordered" evidence="1">
    <location>
        <begin position="214"/>
        <end position="267"/>
    </location>
</feature>
<dbReference type="PANTHER" id="PTHR47482:SF5">
    <property type="entry name" value="FAR1 DOMAIN-CONTAINING PROTEIN"/>
    <property type="match status" value="1"/>
</dbReference>
<reference evidence="4" key="1">
    <citation type="submission" date="2014-09" db="EMBL/GenBank/DDBJ databases">
        <authorList>
            <person name="Magalhaes I.L.F."/>
            <person name="Oliveira U."/>
            <person name="Santos F.R."/>
            <person name="Vidigal T.H.D.A."/>
            <person name="Brescovit A.D."/>
            <person name="Santos A.J."/>
        </authorList>
    </citation>
    <scope>NUCLEOTIDE SEQUENCE</scope>
    <source>
        <tissue evidence="4">Shoot tissue taken approximately 20 cm above the soil surface</tissue>
    </source>
</reference>
<proteinExistence type="predicted"/>
<accession>A0A0A9CUQ7</accession>
<dbReference type="InterPro" id="IPR018289">
    <property type="entry name" value="MULE_transposase_dom"/>
</dbReference>
<feature type="domain" description="FAR1" evidence="2">
    <location>
        <begin position="351"/>
        <end position="430"/>
    </location>
</feature>
<feature type="compositionally biased region" description="Low complexity" evidence="1">
    <location>
        <begin position="140"/>
        <end position="159"/>
    </location>
</feature>
<evidence type="ECO:0000259" key="2">
    <source>
        <dbReference type="Pfam" id="PF03101"/>
    </source>
</evidence>
<protein>
    <recommendedName>
        <fullName evidence="5">Protein FAR1-RELATED SEQUENCE</fullName>
    </recommendedName>
</protein>
<evidence type="ECO:0008006" key="5">
    <source>
        <dbReference type="Google" id="ProtNLM"/>
    </source>
</evidence>
<evidence type="ECO:0000259" key="3">
    <source>
        <dbReference type="Pfam" id="PF10551"/>
    </source>
</evidence>
<feature type="region of interest" description="Disordered" evidence="1">
    <location>
        <begin position="123"/>
        <end position="168"/>
    </location>
</feature>
<dbReference type="PANTHER" id="PTHR47482">
    <property type="entry name" value="OS11G0632001 PROTEIN"/>
    <property type="match status" value="1"/>
</dbReference>
<dbReference type="EMBL" id="GBRH01219747">
    <property type="protein sequence ID" value="JAD78148.1"/>
    <property type="molecule type" value="Transcribed_RNA"/>
</dbReference>